<comment type="caution">
    <text evidence="6">The sequence shown here is derived from an EMBL/GenBank/DDBJ whole genome shotgun (WGS) entry which is preliminary data.</text>
</comment>
<sequence length="379" mass="41548">MKIDLAVLGRQYELHAAAYEAAALRALRSGWYIMGPELEAFEEEFAAYTGAKYAVGLNSGLDALTLSVAALGIGAGDEVIVPANTYIATVLAVTANGATPIFVEPDGYYNLDTSKLESVITERTRAIMPVHLYGQAADMGRMGEIAARHHLAVVEDCAQSHGAHFGTTMTGRFGDVGCFSFYPTKNLGAFGDAGAIVTDDAGLAERIRMLRNYGSKEKYHNELCGINSRLDEIQAALLRVKLGYLSELTAERREIAAKYLAGIHNEYIILPQLRDGAEHVYHQFVVRTTTRDHFKAYLKDHGIETVIHYPIPPHLAECYAQLGYGHGSFPVAEQYADEVLSLPIFNGMRADEIDYVIDTVNAYSREVYSTSCCDGTTKR</sequence>
<dbReference type="HOGENOM" id="CLU_033332_6_0_9"/>
<dbReference type="AlphaFoldDB" id="G5GPZ3"/>
<dbReference type="GO" id="GO:0000271">
    <property type="term" value="P:polysaccharide biosynthetic process"/>
    <property type="evidence" value="ECO:0007669"/>
    <property type="project" value="TreeGrafter"/>
</dbReference>
<dbReference type="InterPro" id="IPR015421">
    <property type="entry name" value="PyrdxlP-dep_Trfase_major"/>
</dbReference>
<dbReference type="Proteomes" id="UP000004129">
    <property type="component" value="Unassembled WGS sequence"/>
</dbReference>
<dbReference type="InterPro" id="IPR015422">
    <property type="entry name" value="PyrdxlP-dep_Trfase_small"/>
</dbReference>
<name>G5GPZ3_9FIRM</name>
<dbReference type="PANTHER" id="PTHR30244">
    <property type="entry name" value="TRANSAMINASE"/>
    <property type="match status" value="1"/>
</dbReference>
<dbReference type="CDD" id="cd00616">
    <property type="entry name" value="AHBA_syn"/>
    <property type="match status" value="1"/>
</dbReference>
<organism evidence="6 7">
    <name type="scientific">Selenomonas infelix ATCC 43532</name>
    <dbReference type="NCBI Taxonomy" id="679201"/>
    <lineage>
        <taxon>Bacteria</taxon>
        <taxon>Bacillati</taxon>
        <taxon>Bacillota</taxon>
        <taxon>Negativicutes</taxon>
        <taxon>Selenomonadales</taxon>
        <taxon>Selenomonadaceae</taxon>
        <taxon>Selenomonas</taxon>
    </lineage>
</organism>
<dbReference type="Gene3D" id="3.40.640.10">
    <property type="entry name" value="Type I PLP-dependent aspartate aminotransferase-like (Major domain)"/>
    <property type="match status" value="1"/>
</dbReference>
<dbReference type="EMBL" id="ACZM01000015">
    <property type="protein sequence ID" value="EHG20428.1"/>
    <property type="molecule type" value="Genomic_DNA"/>
</dbReference>
<dbReference type="GO" id="GO:0030170">
    <property type="term" value="F:pyridoxal phosphate binding"/>
    <property type="evidence" value="ECO:0007669"/>
    <property type="project" value="UniProtKB-ARBA"/>
</dbReference>
<keyword evidence="1 4" id="KW-0663">Pyridoxal phosphate</keyword>
<dbReference type="PIRSF" id="PIRSF000390">
    <property type="entry name" value="PLP_StrS"/>
    <property type="match status" value="1"/>
</dbReference>
<evidence type="ECO:0000313" key="6">
    <source>
        <dbReference type="EMBL" id="EHG20428.1"/>
    </source>
</evidence>
<dbReference type="InterPro" id="IPR000653">
    <property type="entry name" value="DegT/StrS_aminotransferase"/>
</dbReference>
<dbReference type="RefSeq" id="WP_006692772.1">
    <property type="nucleotide sequence ID" value="NZ_JH376799.1"/>
</dbReference>
<evidence type="ECO:0000313" key="7">
    <source>
        <dbReference type="Proteomes" id="UP000004129"/>
    </source>
</evidence>
<comment type="similarity">
    <text evidence="2 5">Belongs to the DegT/DnrJ/EryC1 family.</text>
</comment>
<accession>G5GPZ3</accession>
<dbReference type="eggNOG" id="COG0399">
    <property type="taxonomic scope" value="Bacteria"/>
</dbReference>
<dbReference type="PATRIC" id="fig|679201.3.peg.1336"/>
<dbReference type="Pfam" id="PF01041">
    <property type="entry name" value="DegT_DnrJ_EryC1"/>
    <property type="match status" value="1"/>
</dbReference>
<dbReference type="STRING" id="679201.HMPREF9334_01324"/>
<dbReference type="Gene3D" id="3.90.1150.10">
    <property type="entry name" value="Aspartate Aminotransferase, domain 1"/>
    <property type="match status" value="1"/>
</dbReference>
<evidence type="ECO:0000256" key="2">
    <source>
        <dbReference type="ARBA" id="ARBA00037999"/>
    </source>
</evidence>
<feature type="modified residue" description="N6-(pyridoxal phosphate)lysine" evidence="4">
    <location>
        <position position="185"/>
    </location>
</feature>
<dbReference type="InterPro" id="IPR015424">
    <property type="entry name" value="PyrdxlP-dep_Trfase"/>
</dbReference>
<dbReference type="PANTHER" id="PTHR30244:SF36">
    <property type="entry name" value="3-OXO-GLUCOSE-6-PHOSPHATE:GLUTAMATE AMINOTRANSFERASE"/>
    <property type="match status" value="1"/>
</dbReference>
<evidence type="ECO:0000256" key="1">
    <source>
        <dbReference type="ARBA" id="ARBA00022898"/>
    </source>
</evidence>
<gene>
    <name evidence="6" type="ORF">HMPREF9334_01324</name>
</gene>
<evidence type="ECO:0000256" key="4">
    <source>
        <dbReference type="PIRSR" id="PIRSR000390-2"/>
    </source>
</evidence>
<dbReference type="GO" id="GO:0008483">
    <property type="term" value="F:transaminase activity"/>
    <property type="evidence" value="ECO:0007669"/>
    <property type="project" value="TreeGrafter"/>
</dbReference>
<protein>
    <submittedName>
        <fullName evidence="6">Uncharacterized protein</fullName>
    </submittedName>
</protein>
<keyword evidence="7" id="KW-1185">Reference proteome</keyword>
<feature type="active site" description="Proton acceptor" evidence="3">
    <location>
        <position position="185"/>
    </location>
</feature>
<evidence type="ECO:0000256" key="5">
    <source>
        <dbReference type="RuleBase" id="RU004508"/>
    </source>
</evidence>
<dbReference type="FunFam" id="3.40.640.10:FF:000089">
    <property type="entry name" value="Aminotransferase, DegT/DnrJ/EryC1/StrS family"/>
    <property type="match status" value="1"/>
</dbReference>
<proteinExistence type="inferred from homology"/>
<evidence type="ECO:0000256" key="3">
    <source>
        <dbReference type="PIRSR" id="PIRSR000390-1"/>
    </source>
</evidence>
<reference evidence="6 7" key="1">
    <citation type="submission" date="2011-08" db="EMBL/GenBank/DDBJ databases">
        <title>The Genome Sequence of Selenomonas infelix ATCC 43532.</title>
        <authorList>
            <consortium name="The Broad Institute Genome Sequencing Platform"/>
            <person name="Earl A."/>
            <person name="Ward D."/>
            <person name="Feldgarden M."/>
            <person name="Gevers D."/>
            <person name="Izard J."/>
            <person name="Blanton J.M."/>
            <person name="Baranova O.V."/>
            <person name="Dewhirst F.E."/>
            <person name="Young S.K."/>
            <person name="Zeng Q."/>
            <person name="Gargeya S."/>
            <person name="Fitzgerald M."/>
            <person name="Haas B."/>
            <person name="Abouelleil A."/>
            <person name="Alvarado L."/>
            <person name="Arachchi H.M."/>
            <person name="Berlin A."/>
            <person name="Brown A."/>
            <person name="Chapman S.B."/>
            <person name="Chen Z."/>
            <person name="Dunbar C."/>
            <person name="Freedman E."/>
            <person name="Gearin G."/>
            <person name="Gellesch M."/>
            <person name="Goldberg J."/>
            <person name="Griggs A."/>
            <person name="Gujja S."/>
            <person name="Heiman D."/>
            <person name="Howarth C."/>
            <person name="Larson L."/>
            <person name="Lui A."/>
            <person name="MacDonald P.J.P."/>
            <person name="Montmayeur A."/>
            <person name="Murphy C."/>
            <person name="Neiman D."/>
            <person name="Pearson M."/>
            <person name="Priest M."/>
            <person name="Roberts A."/>
            <person name="Saif S."/>
            <person name="Shea T."/>
            <person name="Shenoy N."/>
            <person name="Sisk P."/>
            <person name="Stolte C."/>
            <person name="Sykes S."/>
            <person name="Wortman J."/>
            <person name="Nusbaum C."/>
            <person name="Birren B."/>
        </authorList>
    </citation>
    <scope>NUCLEOTIDE SEQUENCE [LARGE SCALE GENOMIC DNA]</scope>
    <source>
        <strain evidence="6 7">ATCC 43532</strain>
    </source>
</reference>
<dbReference type="OrthoDB" id="9810913at2"/>
<dbReference type="SUPFAM" id="SSF53383">
    <property type="entry name" value="PLP-dependent transferases"/>
    <property type="match status" value="1"/>
</dbReference>